<keyword evidence="1" id="KW-1133">Transmembrane helix</keyword>
<evidence type="ECO:0000313" key="3">
    <source>
        <dbReference type="Proteomes" id="UP000419743"/>
    </source>
</evidence>
<dbReference type="AlphaFoldDB" id="A0A7M4DFV0"/>
<feature type="transmembrane region" description="Helical" evidence="1">
    <location>
        <begin position="99"/>
        <end position="120"/>
    </location>
</feature>
<name>A0A7M4DFV0_9MICO</name>
<dbReference type="Proteomes" id="UP000419743">
    <property type="component" value="Unassembled WGS sequence"/>
</dbReference>
<keyword evidence="1" id="KW-0472">Membrane</keyword>
<gene>
    <name evidence="2" type="ORF">HALOF300_00994</name>
</gene>
<evidence type="ECO:0000256" key="1">
    <source>
        <dbReference type="SAM" id="Phobius"/>
    </source>
</evidence>
<evidence type="ECO:0008006" key="4">
    <source>
        <dbReference type="Google" id="ProtNLM"/>
    </source>
</evidence>
<keyword evidence="1" id="KW-0812">Transmembrane</keyword>
<protein>
    <recommendedName>
        <fullName evidence="4">DUF4157 domain-containing protein</fullName>
    </recommendedName>
</protein>
<evidence type="ECO:0000313" key="2">
    <source>
        <dbReference type="EMBL" id="VZO35793.1"/>
    </source>
</evidence>
<comment type="caution">
    <text evidence="2">The sequence shown here is derived from an EMBL/GenBank/DDBJ whole genome shotgun (WGS) entry which is preliminary data.</text>
</comment>
<dbReference type="EMBL" id="CACRYJ010000016">
    <property type="protein sequence ID" value="VZO35793.1"/>
    <property type="molecule type" value="Genomic_DNA"/>
</dbReference>
<proteinExistence type="predicted"/>
<accession>A0A7M4DFV0</accession>
<dbReference type="RefSeq" id="WP_231955021.1">
    <property type="nucleotide sequence ID" value="NZ_CACRYJ010000016.1"/>
</dbReference>
<sequence length="175" mass="19512">MSHLDPTPPDRLSRYPRTRHVANWANLSTALGLGVARAGGAKIRRGPQLLYLAEHYRWHFPTGGAFTVGDVVISRHDIGKLTARNPTLLKHEERHSRQWMACLGLPFIPLYLLSMVWSWLRTGDRAARCFFERNAGLADGGYLDVPPRPMGPALARSVTALVRRVRRAPVTGLTA</sequence>
<reference evidence="2 3" key="1">
    <citation type="submission" date="2019-11" db="EMBL/GenBank/DDBJ databases">
        <authorList>
            <person name="Criscuolo A."/>
        </authorList>
    </citation>
    <scope>NUCLEOTIDE SEQUENCE [LARGE SCALE GENOMIC DNA]</scope>
    <source>
        <strain evidence="2">CIP111667</strain>
    </source>
</reference>
<organism evidence="2 3">
    <name type="scientific">Occultella aeris</name>
    <dbReference type="NCBI Taxonomy" id="2761496"/>
    <lineage>
        <taxon>Bacteria</taxon>
        <taxon>Bacillati</taxon>
        <taxon>Actinomycetota</taxon>
        <taxon>Actinomycetes</taxon>
        <taxon>Micrococcales</taxon>
        <taxon>Ruaniaceae</taxon>
        <taxon>Occultella</taxon>
    </lineage>
</organism>
<keyword evidence="3" id="KW-1185">Reference proteome</keyword>